<evidence type="ECO:0000313" key="1">
    <source>
        <dbReference type="EMBL" id="GFS39197.1"/>
    </source>
</evidence>
<reference evidence="1" key="1">
    <citation type="submission" date="2020-08" db="EMBL/GenBank/DDBJ databases">
        <title>Multicomponent nature underlies the extraordinary mechanical properties of spider dragline silk.</title>
        <authorList>
            <person name="Kono N."/>
            <person name="Nakamura H."/>
            <person name="Mori M."/>
            <person name="Yoshida Y."/>
            <person name="Ohtoshi R."/>
            <person name="Malay A.D."/>
            <person name="Moran D.A.P."/>
            <person name="Tomita M."/>
            <person name="Numata K."/>
            <person name="Arakawa K."/>
        </authorList>
    </citation>
    <scope>NUCLEOTIDE SEQUENCE</scope>
</reference>
<dbReference type="OrthoDB" id="6753017at2759"/>
<comment type="caution">
    <text evidence="1">The sequence shown here is derived from an EMBL/GenBank/DDBJ whole genome shotgun (WGS) entry which is preliminary data.</text>
</comment>
<accession>A0A8X6JKK6</accession>
<evidence type="ECO:0000313" key="2">
    <source>
        <dbReference type="Proteomes" id="UP000886998"/>
    </source>
</evidence>
<organism evidence="1 2">
    <name type="scientific">Trichonephila inaurata madagascariensis</name>
    <dbReference type="NCBI Taxonomy" id="2747483"/>
    <lineage>
        <taxon>Eukaryota</taxon>
        <taxon>Metazoa</taxon>
        <taxon>Ecdysozoa</taxon>
        <taxon>Arthropoda</taxon>
        <taxon>Chelicerata</taxon>
        <taxon>Arachnida</taxon>
        <taxon>Araneae</taxon>
        <taxon>Araneomorphae</taxon>
        <taxon>Entelegynae</taxon>
        <taxon>Araneoidea</taxon>
        <taxon>Nephilidae</taxon>
        <taxon>Trichonephila</taxon>
        <taxon>Trichonephila inaurata</taxon>
    </lineage>
</organism>
<name>A0A8X6JKK6_9ARAC</name>
<dbReference type="Proteomes" id="UP000886998">
    <property type="component" value="Unassembled WGS sequence"/>
</dbReference>
<gene>
    <name evidence="1" type="ORF">TNIN_103251</name>
</gene>
<dbReference type="EMBL" id="BMAV01025181">
    <property type="protein sequence ID" value="GFS39197.1"/>
    <property type="molecule type" value="Genomic_DNA"/>
</dbReference>
<dbReference type="AlphaFoldDB" id="A0A8X6JKK6"/>
<proteinExistence type="predicted"/>
<protein>
    <submittedName>
        <fullName evidence="1">Uncharacterized protein</fullName>
    </submittedName>
</protein>
<keyword evidence="2" id="KW-1185">Reference proteome</keyword>
<sequence length="133" mass="15045">MYNQTTRPISHMSLLAYEKPIIPGYSQILHDDQALTEKNFNGVDFLWLYGKWKIISSFSGMAFSNSSLKIIRIFLLLGLFLSFMDHPASNVDTIYATLHCATNIAKLHGQKKCLITFDQPLCSEVSTLKSLLL</sequence>